<keyword evidence="2" id="KW-1185">Reference proteome</keyword>
<evidence type="ECO:0000313" key="1">
    <source>
        <dbReference type="EMBL" id="AKU44391.1"/>
    </source>
</evidence>
<name>A0A0K1LP85_9CAUD</name>
<dbReference type="KEGG" id="vg:26613270"/>
<protein>
    <submittedName>
        <fullName evidence="1">Uncharacterized protein</fullName>
    </submittedName>
</protein>
<evidence type="ECO:0000313" key="2">
    <source>
        <dbReference type="Proteomes" id="UP000203408"/>
    </source>
</evidence>
<organism evidence="1 2">
    <name type="scientific">Klebsiella phage Matisse</name>
    <dbReference type="NCBI Taxonomy" id="1675607"/>
    <lineage>
        <taxon>Viruses</taxon>
        <taxon>Duplodnaviria</taxon>
        <taxon>Heunggongvirae</taxon>
        <taxon>Uroviricota</taxon>
        <taxon>Caudoviricetes</taxon>
        <taxon>Pantevenvirales</taxon>
        <taxon>Straboviridae</taxon>
        <taxon>Slopekvirus</taxon>
        <taxon>Slopekvirus matisse</taxon>
    </lineage>
</organism>
<dbReference type="GeneID" id="26613270"/>
<reference evidence="1 2" key="1">
    <citation type="journal article" date="2015" name="Genome Announc.">
        <title>Complete Genome Sequence of Carbapenemase-Producing Klebsiella pneumoniae Myophage Matisse.</title>
        <authorList>
            <person name="Provasek V.E."/>
            <person name="Lessor L.E."/>
            <person name="Cahill J.L."/>
            <person name="Rasche E.S."/>
            <person name="Kuty Everett G.F."/>
        </authorList>
    </citation>
    <scope>NUCLEOTIDE SEQUENCE [LARGE SCALE GENOMIC DNA]</scope>
</reference>
<dbReference type="Proteomes" id="UP000203408">
    <property type="component" value="Segment"/>
</dbReference>
<dbReference type="EMBL" id="KT001918">
    <property type="protein sequence ID" value="AKU44391.1"/>
    <property type="molecule type" value="Genomic_DNA"/>
</dbReference>
<proteinExistence type="predicted"/>
<accession>A0A0K1LP85</accession>
<gene>
    <name evidence="1" type="ORF">CPT_Matisse87</name>
</gene>
<sequence length="56" mass="6549">MASIVKFFTDSVKEIKSALEQWNTRCDVSIKSEYETTYDRYDPARGLHNNPHEVEV</sequence>
<dbReference type="RefSeq" id="YP_009194331.1">
    <property type="nucleotide sequence ID" value="NC_028750.1"/>
</dbReference>